<evidence type="ECO:0000256" key="5">
    <source>
        <dbReference type="ARBA" id="ARBA00023237"/>
    </source>
</evidence>
<dbReference type="Pfam" id="PF07980">
    <property type="entry name" value="SusD_RagB"/>
    <property type="match status" value="1"/>
</dbReference>
<evidence type="ECO:0000256" key="6">
    <source>
        <dbReference type="SAM" id="SignalP"/>
    </source>
</evidence>
<evidence type="ECO:0000256" key="1">
    <source>
        <dbReference type="ARBA" id="ARBA00004442"/>
    </source>
</evidence>
<evidence type="ECO:0000259" key="7">
    <source>
        <dbReference type="Pfam" id="PF07980"/>
    </source>
</evidence>
<dbReference type="SUPFAM" id="SSF48452">
    <property type="entry name" value="TPR-like"/>
    <property type="match status" value="1"/>
</dbReference>
<keyword evidence="3 6" id="KW-0732">Signal</keyword>
<feature type="chain" id="PRO_5045692122" evidence="6">
    <location>
        <begin position="21"/>
        <end position="463"/>
    </location>
</feature>
<evidence type="ECO:0000256" key="4">
    <source>
        <dbReference type="ARBA" id="ARBA00023136"/>
    </source>
</evidence>
<reference evidence="10" key="1">
    <citation type="journal article" date="2019" name="Int. J. Syst. Evol. Microbiol.">
        <title>The Global Catalogue of Microorganisms (GCM) 10K type strain sequencing project: providing services to taxonomists for standard genome sequencing and annotation.</title>
        <authorList>
            <consortium name="The Broad Institute Genomics Platform"/>
            <consortium name="The Broad Institute Genome Sequencing Center for Infectious Disease"/>
            <person name="Wu L."/>
            <person name="Ma J."/>
        </authorList>
    </citation>
    <scope>NUCLEOTIDE SEQUENCE [LARGE SCALE GENOMIC DNA]</scope>
    <source>
        <strain evidence="10">CCUG 66188</strain>
    </source>
</reference>
<comment type="similarity">
    <text evidence="2">Belongs to the SusD family.</text>
</comment>
<feature type="domain" description="RagB/SusD" evidence="7">
    <location>
        <begin position="311"/>
        <end position="463"/>
    </location>
</feature>
<dbReference type="InterPro" id="IPR012944">
    <property type="entry name" value="SusD_RagB_dom"/>
</dbReference>
<feature type="signal peptide" evidence="6">
    <location>
        <begin position="1"/>
        <end position="20"/>
    </location>
</feature>
<comment type="caution">
    <text evidence="9">The sequence shown here is derived from an EMBL/GenBank/DDBJ whole genome shotgun (WGS) entry which is preliminary data.</text>
</comment>
<gene>
    <name evidence="9" type="ORF">ACFO6W_24865</name>
</gene>
<dbReference type="InterPro" id="IPR011990">
    <property type="entry name" value="TPR-like_helical_dom_sf"/>
</dbReference>
<dbReference type="Gene3D" id="1.25.40.390">
    <property type="match status" value="1"/>
</dbReference>
<dbReference type="InterPro" id="IPR033985">
    <property type="entry name" value="SusD-like_N"/>
</dbReference>
<evidence type="ECO:0000259" key="8">
    <source>
        <dbReference type="Pfam" id="PF14322"/>
    </source>
</evidence>
<proteinExistence type="inferred from homology"/>
<dbReference type="EMBL" id="JBHSGN010000163">
    <property type="protein sequence ID" value="MFC4676918.1"/>
    <property type="molecule type" value="Genomic_DNA"/>
</dbReference>
<protein>
    <submittedName>
        <fullName evidence="9">RagB/SusD family nutrient uptake outer membrane protein</fullName>
    </submittedName>
</protein>
<dbReference type="PROSITE" id="PS51257">
    <property type="entry name" value="PROKAR_LIPOPROTEIN"/>
    <property type="match status" value="1"/>
</dbReference>
<organism evidence="9 10">
    <name type="scientific">Dysgonomonas termitidis</name>
    <dbReference type="NCBI Taxonomy" id="1516126"/>
    <lineage>
        <taxon>Bacteria</taxon>
        <taxon>Pseudomonadati</taxon>
        <taxon>Bacteroidota</taxon>
        <taxon>Bacteroidia</taxon>
        <taxon>Bacteroidales</taxon>
        <taxon>Dysgonomonadaceae</taxon>
        <taxon>Dysgonomonas</taxon>
    </lineage>
</organism>
<keyword evidence="4" id="KW-0472">Membrane</keyword>
<keyword evidence="5" id="KW-0998">Cell outer membrane</keyword>
<dbReference type="CDD" id="cd08977">
    <property type="entry name" value="SusD"/>
    <property type="match status" value="1"/>
</dbReference>
<evidence type="ECO:0000256" key="3">
    <source>
        <dbReference type="ARBA" id="ARBA00022729"/>
    </source>
</evidence>
<name>A0ABV9L3M6_9BACT</name>
<evidence type="ECO:0000313" key="9">
    <source>
        <dbReference type="EMBL" id="MFC4676918.1"/>
    </source>
</evidence>
<dbReference type="Pfam" id="PF14322">
    <property type="entry name" value="SusD-like_3"/>
    <property type="match status" value="1"/>
</dbReference>
<dbReference type="Proteomes" id="UP001596023">
    <property type="component" value="Unassembled WGS sequence"/>
</dbReference>
<dbReference type="RefSeq" id="WP_380001603.1">
    <property type="nucleotide sequence ID" value="NZ_JBHSGN010000163.1"/>
</dbReference>
<feature type="domain" description="SusD-like N-terminal" evidence="8">
    <location>
        <begin position="90"/>
        <end position="222"/>
    </location>
</feature>
<comment type="subcellular location">
    <subcellularLocation>
        <location evidence="1">Cell outer membrane</location>
    </subcellularLocation>
</comment>
<sequence length="463" mass="52985">MKKYKLIFALSALLFATSCADSFFDLEPSDKVTADKIYKTASDYNLAVIGCYGKYQEHFSYYLECVEFRSDNAQYTAPTTGQQDRYDIDQFKENSANGTLQSVWGIFSNGVYRCNLILDQIDDADFDATLKDQYKAEAMFLRAYNYFNMYRLWGGVPTTRKVVTVSESLTILRSTDQEMYDYIAGDLKYIIDNNMLPEAYSKDDLGRATLGAARALLGKVYLTFRKWAETKDVLEPVIGKYSLLKNPADIFDVNNKMNNEIIFAIRFNKSIVSEGHGLWFQTSATSNDYQTPQLLAAYTDQADLRKDLITLTKSGNAYVPMKYYDTPDATYPTQYGNDFILLRYADVLLMYAEALNEISYSNSQTSPAMAAITEVRERAELNALDIATIPNKDAFRKAILEERQREFPFEGHRWFDLVRMGYAKEIMAAVGHTVNDYQLVYPIPQKEIEKIGNKSILWQNEGY</sequence>
<accession>A0ABV9L3M6</accession>
<evidence type="ECO:0000313" key="10">
    <source>
        <dbReference type="Proteomes" id="UP001596023"/>
    </source>
</evidence>
<keyword evidence="10" id="KW-1185">Reference proteome</keyword>
<evidence type="ECO:0000256" key="2">
    <source>
        <dbReference type="ARBA" id="ARBA00006275"/>
    </source>
</evidence>